<name>A0A2T2XUY6_9ENTR</name>
<accession>A0A2T2XUY6</accession>
<reference evidence="1 2" key="1">
    <citation type="submission" date="2018-03" db="EMBL/GenBank/DDBJ databases">
        <title>First report of an OXA-48+CTX-M-M-producing Kluyvera ascorbata clone recovered from patients admitted in a University Hospital in Madrid, Spain.</title>
        <authorList>
            <person name="Hernandez-Garcia M."/>
            <person name="Leon-Sampedro R."/>
            <person name="Perez-Viso B."/>
            <person name="Morosini M.I."/>
            <person name="Lopez-Fresnena N."/>
            <person name="Coque T.M."/>
            <person name="Bonten M."/>
            <person name="Malhotra-Kumar S."/>
            <person name="Ruiz-Garbajosa P."/>
            <person name="Canton R."/>
        </authorList>
    </citation>
    <scope>NUCLEOTIDE SEQUENCE [LARGE SCALE GENOMIC DNA]</scope>
    <source>
        <strain evidence="1 2">KA2</strain>
    </source>
</reference>
<evidence type="ECO:0000313" key="1">
    <source>
        <dbReference type="EMBL" id="PSR44133.1"/>
    </source>
</evidence>
<proteinExistence type="predicted"/>
<dbReference type="Proteomes" id="UP000240892">
    <property type="component" value="Unassembled WGS sequence"/>
</dbReference>
<evidence type="ECO:0000313" key="2">
    <source>
        <dbReference type="Proteomes" id="UP000240892"/>
    </source>
</evidence>
<comment type="caution">
    <text evidence="1">The sequence shown here is derived from an EMBL/GenBank/DDBJ whole genome shotgun (WGS) entry which is preliminary data.</text>
</comment>
<dbReference type="AlphaFoldDB" id="A0A2T2XUY6"/>
<organism evidence="1 2">
    <name type="scientific">Kluyvera genomosp. 2</name>
    <dbReference type="NCBI Taxonomy" id="2774054"/>
    <lineage>
        <taxon>Bacteria</taxon>
        <taxon>Pseudomonadati</taxon>
        <taxon>Pseudomonadota</taxon>
        <taxon>Gammaproteobacteria</taxon>
        <taxon>Enterobacterales</taxon>
        <taxon>Enterobacteriaceae</taxon>
        <taxon>Kluyvera</taxon>
    </lineage>
</organism>
<gene>
    <name evidence="1" type="ORF">C8256_24850</name>
</gene>
<dbReference type="EMBL" id="PYHO01000045">
    <property type="protein sequence ID" value="PSR44133.1"/>
    <property type="molecule type" value="Genomic_DNA"/>
</dbReference>
<protein>
    <submittedName>
        <fullName evidence="1">Uncharacterized protein</fullName>
    </submittedName>
</protein>
<keyword evidence="2" id="KW-1185">Reference proteome</keyword>
<dbReference type="RefSeq" id="WP_106930989.1">
    <property type="nucleotide sequence ID" value="NZ_CABMMU010000045.1"/>
</dbReference>
<sequence>MRDIYHQLVKSSPDFKGLTDEDLAESGDLYSSGAFAINSALILIGNLALDATDSENYSDEDARRDLVLVSHALRYLPRMAQALNQNSETADYVRSLRRMEEGQK</sequence>